<gene>
    <name evidence="21" type="ORF">pdam_00011714</name>
</gene>
<evidence type="ECO:0000256" key="13">
    <source>
        <dbReference type="ARBA" id="ARBA00023136"/>
    </source>
</evidence>
<comment type="caution">
    <text evidence="21">The sequence shown here is derived from an EMBL/GenBank/DDBJ whole genome shotgun (WGS) entry which is preliminary data.</text>
</comment>
<dbReference type="PANTHER" id="PTHR10404:SF78">
    <property type="entry name" value="N-ACETYLATED ALPHA-LINKED ACIDIC DIPEPTIDASE 2"/>
    <property type="match status" value="1"/>
</dbReference>
<dbReference type="Gene3D" id="3.40.630.10">
    <property type="entry name" value="Zn peptidases"/>
    <property type="match status" value="1"/>
</dbReference>
<dbReference type="CDD" id="cd02121">
    <property type="entry name" value="PA_GCPII_like"/>
    <property type="match status" value="1"/>
</dbReference>
<evidence type="ECO:0000256" key="2">
    <source>
        <dbReference type="ARBA" id="ARBA00004606"/>
    </source>
</evidence>
<comment type="cofactor">
    <cofactor evidence="1">
        <name>Zn(2+)</name>
        <dbReference type="ChEBI" id="CHEBI:29105"/>
    </cofactor>
</comment>
<evidence type="ECO:0000256" key="3">
    <source>
        <dbReference type="ARBA" id="ARBA00005634"/>
    </source>
</evidence>
<name>A0A3M6T864_POCDA</name>
<evidence type="ECO:0000256" key="4">
    <source>
        <dbReference type="ARBA" id="ARBA00022645"/>
    </source>
</evidence>
<dbReference type="InterPro" id="IPR039373">
    <property type="entry name" value="Peptidase_M28B"/>
</dbReference>
<comment type="subcellular location">
    <subcellularLocation>
        <location evidence="2">Membrane</location>
        <topology evidence="2">Single-pass type II membrane protein</topology>
    </subcellularLocation>
</comment>
<dbReference type="FunFam" id="3.40.630.10:FF:000009">
    <property type="entry name" value="N-acetylated-alpha-linked acidic dipeptidase 2"/>
    <property type="match status" value="1"/>
</dbReference>
<feature type="domain" description="Transferrin receptor-like dimerisation" evidence="19">
    <location>
        <begin position="644"/>
        <end position="759"/>
    </location>
</feature>
<keyword evidence="14" id="KW-0325">Glycoprotein</keyword>
<proteinExistence type="inferred from homology"/>
<dbReference type="GO" id="GO:0006508">
    <property type="term" value="P:proteolysis"/>
    <property type="evidence" value="ECO:0007669"/>
    <property type="project" value="UniProtKB-KW"/>
</dbReference>
<evidence type="ECO:0000256" key="12">
    <source>
        <dbReference type="ARBA" id="ARBA00023049"/>
    </source>
</evidence>
<evidence type="ECO:0000256" key="9">
    <source>
        <dbReference type="ARBA" id="ARBA00022833"/>
    </source>
</evidence>
<keyword evidence="8" id="KW-0378">Hydrolase</keyword>
<sequence>MAESETFNLSGAEKHVEEDRPPNRFRLFVGLGILGAAVVIFFLGFVIGYFAMKAGASESPAMVPTCPVNVLPTTSPTGKGDESKYKQLHEMMVDSLTAEKVEEFSRIFTKRPHVGGGEQNRKLGEYIRDKWVSYKFDHVEMVRYDVLLSRPPRDKPNVVQIIDVLLGNVVWNIAEPSENDPLVLPPFLGYSPPGIVEAELMYANYGTVDDFLELEKRNLKCTGKIVIMRYGKIFRGNKVLNAQNCGAVGALLYSDPADYSPQGMEETFPKTWWLPGTGTQRGTIGLADGDPLTPLLPSIDGIYRLAINDTDAIPKIPAQVLTYDNAVEFLKRLGGKPVPSSWAGGLGIVYKFGPGSPDRDLKVRLEVNNQFVTLPAYNVIGTILGKEEPDRWVLMGNHRDAWVFGGVDPSSGSAVMMEVSRGLGKLLNETDWRPRRTLKLCSWGAEEYGLIGSYEWVEENRNMLRDKAVMYLNVDSAVKGNYSFGANGNPSLKSLVYRETASVKDPNEREKSASVYDRWSKKYPSSSPGKPQFGGLGSGSDYAPFSHFIGVSSIDMSYRFKSMNRTLYPVYHTVHDTFYWQKTFNDPHFTTHLAMSQIGARILLAAADTPLFPYNLTDYKIALKRNLDTLETVHKSELLKGNITLNYLAREVAEFSKTADVFEQRKANASDIKDFTQLRILNDQMMNMERAFIWPFGLPGRTRVRHVLFAPQMHNIYGSSSFPGITDALFDIDKTNNWQLVKDQVSIAITCVREARKILAA</sequence>
<dbReference type="EMBL" id="RCHS01004116">
    <property type="protein sequence ID" value="RMX37474.1"/>
    <property type="molecule type" value="Genomic_DNA"/>
</dbReference>
<keyword evidence="9" id="KW-0862">Zinc</keyword>
<evidence type="ECO:0000256" key="8">
    <source>
        <dbReference type="ARBA" id="ARBA00022801"/>
    </source>
</evidence>
<evidence type="ECO:0000259" key="20">
    <source>
        <dbReference type="Pfam" id="PF04389"/>
    </source>
</evidence>
<evidence type="ECO:0000256" key="17">
    <source>
        <dbReference type="SAM" id="Phobius"/>
    </source>
</evidence>
<dbReference type="InterPro" id="IPR003137">
    <property type="entry name" value="PA_domain"/>
</dbReference>
<dbReference type="Pfam" id="PF02225">
    <property type="entry name" value="PA"/>
    <property type="match status" value="1"/>
</dbReference>
<dbReference type="SUPFAM" id="SSF53187">
    <property type="entry name" value="Zn-dependent exopeptidases"/>
    <property type="match status" value="1"/>
</dbReference>
<dbReference type="SUPFAM" id="SSF52025">
    <property type="entry name" value="PA domain"/>
    <property type="match status" value="1"/>
</dbReference>
<dbReference type="PANTHER" id="PTHR10404">
    <property type="entry name" value="N-ACETYLATED-ALPHA-LINKED ACIDIC DIPEPTIDASE"/>
    <property type="match status" value="1"/>
</dbReference>
<dbReference type="OrthoDB" id="5841748at2759"/>
<organism evidence="21 22">
    <name type="scientific">Pocillopora damicornis</name>
    <name type="common">Cauliflower coral</name>
    <name type="synonym">Millepora damicornis</name>
    <dbReference type="NCBI Taxonomy" id="46731"/>
    <lineage>
        <taxon>Eukaryota</taxon>
        <taxon>Metazoa</taxon>
        <taxon>Cnidaria</taxon>
        <taxon>Anthozoa</taxon>
        <taxon>Hexacorallia</taxon>
        <taxon>Scleractinia</taxon>
        <taxon>Astrocoeniina</taxon>
        <taxon>Pocilloporidae</taxon>
        <taxon>Pocillopora</taxon>
    </lineage>
</organism>
<keyword evidence="22" id="KW-1185">Reference proteome</keyword>
<dbReference type="InterPro" id="IPR007484">
    <property type="entry name" value="Peptidase_M28"/>
</dbReference>
<keyword evidence="12" id="KW-0482">Metalloprotease</keyword>
<reference evidence="21 22" key="1">
    <citation type="journal article" date="2018" name="Sci. Rep.">
        <title>Comparative analysis of the Pocillopora damicornis genome highlights role of immune system in coral evolution.</title>
        <authorList>
            <person name="Cunning R."/>
            <person name="Bay R.A."/>
            <person name="Gillette P."/>
            <person name="Baker A.C."/>
            <person name="Traylor-Knowles N."/>
        </authorList>
    </citation>
    <scope>NUCLEOTIDE SEQUENCE [LARGE SCALE GENOMIC DNA]</scope>
    <source>
        <strain evidence="21">RSMAS</strain>
        <tissue evidence="21">Whole animal</tissue>
    </source>
</reference>
<evidence type="ECO:0000256" key="11">
    <source>
        <dbReference type="ARBA" id="ARBA00022989"/>
    </source>
</evidence>
<dbReference type="GO" id="GO:0004181">
    <property type="term" value="F:metallocarboxypeptidase activity"/>
    <property type="evidence" value="ECO:0007669"/>
    <property type="project" value="UniProtKB-EC"/>
</dbReference>
<dbReference type="InterPro" id="IPR007365">
    <property type="entry name" value="TFR-like_dimer_dom"/>
</dbReference>
<evidence type="ECO:0000256" key="6">
    <source>
        <dbReference type="ARBA" id="ARBA00022692"/>
    </source>
</evidence>
<dbReference type="Pfam" id="PF04389">
    <property type="entry name" value="Peptidase_M28"/>
    <property type="match status" value="1"/>
</dbReference>
<keyword evidence="11 17" id="KW-1133">Transmembrane helix</keyword>
<comment type="catalytic activity">
    <reaction evidence="15">
        <text>Release of an unsubstituted, C-terminal glutamyl residue, typically from Ac-Asp-Glu or folylpoly-gamma-glutamates.</text>
        <dbReference type="EC" id="3.4.17.21"/>
    </reaction>
</comment>
<dbReference type="Gene3D" id="1.20.930.40">
    <property type="entry name" value="Transferrin receptor-like, dimerisation domain"/>
    <property type="match status" value="1"/>
</dbReference>
<dbReference type="Proteomes" id="UP000275408">
    <property type="component" value="Unassembled WGS sequence"/>
</dbReference>
<evidence type="ECO:0000256" key="15">
    <source>
        <dbReference type="ARBA" id="ARBA00052003"/>
    </source>
</evidence>
<comment type="similarity">
    <text evidence="3">Belongs to the peptidase M28 family. M28B subfamily.</text>
</comment>
<feature type="domain" description="PA" evidence="18">
    <location>
        <begin position="197"/>
        <end position="282"/>
    </location>
</feature>
<keyword evidence="7" id="KW-0479">Metal-binding</keyword>
<evidence type="ECO:0000256" key="5">
    <source>
        <dbReference type="ARBA" id="ARBA00022670"/>
    </source>
</evidence>
<evidence type="ECO:0000256" key="16">
    <source>
        <dbReference type="ARBA" id="ARBA00066561"/>
    </source>
</evidence>
<evidence type="ECO:0000256" key="10">
    <source>
        <dbReference type="ARBA" id="ARBA00022968"/>
    </source>
</evidence>
<dbReference type="GO" id="GO:0046872">
    <property type="term" value="F:metal ion binding"/>
    <property type="evidence" value="ECO:0007669"/>
    <property type="project" value="UniProtKB-KW"/>
</dbReference>
<protein>
    <recommendedName>
        <fullName evidence="16">glutamate carboxypeptidase II</fullName>
        <ecNumber evidence="16">3.4.17.21</ecNumber>
    </recommendedName>
</protein>
<dbReference type="FunFam" id="1.20.930.40:FF:000001">
    <property type="entry name" value="N-acetylated-alpha-linked acidic dipeptidase 2"/>
    <property type="match status" value="1"/>
</dbReference>
<dbReference type="InterPro" id="IPR046450">
    <property type="entry name" value="PA_dom_sf"/>
</dbReference>
<evidence type="ECO:0000256" key="1">
    <source>
        <dbReference type="ARBA" id="ARBA00001947"/>
    </source>
</evidence>
<dbReference type="CDD" id="cd08022">
    <property type="entry name" value="M28_PSMA_like"/>
    <property type="match status" value="1"/>
</dbReference>
<evidence type="ECO:0000259" key="18">
    <source>
        <dbReference type="Pfam" id="PF02225"/>
    </source>
</evidence>
<dbReference type="AlphaFoldDB" id="A0A3M6T864"/>
<evidence type="ECO:0000259" key="19">
    <source>
        <dbReference type="Pfam" id="PF04253"/>
    </source>
</evidence>
<keyword evidence="6 17" id="KW-0812">Transmembrane</keyword>
<keyword evidence="10" id="KW-0735">Signal-anchor</keyword>
<dbReference type="SUPFAM" id="SSF47672">
    <property type="entry name" value="Transferrin receptor-like dimerisation domain"/>
    <property type="match status" value="1"/>
</dbReference>
<dbReference type="FunFam" id="3.50.30.30:FF:000045">
    <property type="entry name" value="Predicted protein"/>
    <property type="match status" value="1"/>
</dbReference>
<keyword evidence="4" id="KW-0121">Carboxypeptidase</keyword>
<evidence type="ECO:0000313" key="21">
    <source>
        <dbReference type="EMBL" id="RMX37474.1"/>
    </source>
</evidence>
<evidence type="ECO:0000256" key="7">
    <source>
        <dbReference type="ARBA" id="ARBA00022723"/>
    </source>
</evidence>
<feature type="transmembrane region" description="Helical" evidence="17">
    <location>
        <begin position="27"/>
        <end position="52"/>
    </location>
</feature>
<evidence type="ECO:0000313" key="22">
    <source>
        <dbReference type="Proteomes" id="UP000275408"/>
    </source>
</evidence>
<keyword evidence="13 17" id="KW-0472">Membrane</keyword>
<feature type="domain" description="Peptidase M28" evidence="20">
    <location>
        <begin position="378"/>
        <end position="578"/>
    </location>
</feature>
<dbReference type="GO" id="GO:0016020">
    <property type="term" value="C:membrane"/>
    <property type="evidence" value="ECO:0007669"/>
    <property type="project" value="UniProtKB-SubCell"/>
</dbReference>
<dbReference type="EC" id="3.4.17.21" evidence="16"/>
<keyword evidence="5" id="KW-0645">Protease</keyword>
<dbReference type="Pfam" id="PF04253">
    <property type="entry name" value="TFR_dimer"/>
    <property type="match status" value="1"/>
</dbReference>
<dbReference type="Gene3D" id="3.50.30.30">
    <property type="match status" value="1"/>
</dbReference>
<dbReference type="InterPro" id="IPR036757">
    <property type="entry name" value="TFR-like_dimer_dom_sf"/>
</dbReference>
<accession>A0A3M6T864</accession>
<evidence type="ECO:0000256" key="14">
    <source>
        <dbReference type="ARBA" id="ARBA00023180"/>
    </source>
</evidence>